<evidence type="ECO:0000313" key="5">
    <source>
        <dbReference type="Proteomes" id="UP000039021"/>
    </source>
</evidence>
<gene>
    <name evidence="2" type="ORF">ERS007703_05203</name>
    <name evidence="3" type="ORF">ERS007739_03299</name>
</gene>
<evidence type="ECO:0000313" key="4">
    <source>
        <dbReference type="Proteomes" id="UP000038802"/>
    </source>
</evidence>
<dbReference type="EMBL" id="CSAE01001226">
    <property type="protein sequence ID" value="COX41494.1"/>
    <property type="molecule type" value="Genomic_DNA"/>
</dbReference>
<dbReference type="Proteomes" id="UP000039021">
    <property type="component" value="Unassembled WGS sequence"/>
</dbReference>
<proteinExistence type="predicted"/>
<evidence type="ECO:0000313" key="2">
    <source>
        <dbReference type="EMBL" id="COX41494.1"/>
    </source>
</evidence>
<accession>A0A0U0UAQ5</accession>
<reference evidence="4 5" key="3">
    <citation type="submission" date="2015-03" db="EMBL/GenBank/DDBJ databases">
        <authorList>
            <consortium name="Pathogen Informatics"/>
        </authorList>
    </citation>
    <scope>NUCLEOTIDE SEQUENCE [LARGE SCALE GENOMIC DNA]</scope>
    <source>
        <strain evidence="4">K00500041</strain>
        <strain evidence="5">N09902308</strain>
    </source>
</reference>
<reference evidence="2" key="1">
    <citation type="submission" date="2015-03" db="EMBL/GenBank/DDBJ databases">
        <authorList>
            <person name="Murphy D."/>
        </authorList>
    </citation>
    <scope>NUCLEOTIDE SEQUENCE [LARGE SCALE GENOMIC DNA]</scope>
    <source>
        <strain evidence="2">K00500041</strain>
    </source>
</reference>
<organism evidence="2 4">
    <name type="scientific">Mycobacterium tuberculosis</name>
    <dbReference type="NCBI Taxonomy" id="1773"/>
    <lineage>
        <taxon>Bacteria</taxon>
        <taxon>Bacillati</taxon>
        <taxon>Actinomycetota</taxon>
        <taxon>Actinomycetes</taxon>
        <taxon>Mycobacteriales</taxon>
        <taxon>Mycobacteriaceae</taxon>
        <taxon>Mycobacterium</taxon>
        <taxon>Mycobacterium tuberculosis complex</taxon>
    </lineage>
</organism>
<evidence type="ECO:0000313" key="3">
    <source>
        <dbReference type="EMBL" id="COZ01180.1"/>
    </source>
</evidence>
<reference evidence="3" key="2">
    <citation type="submission" date="2015-03" db="EMBL/GenBank/DDBJ databases">
        <authorList>
            <consortium name="Pathogen Informatics"/>
            <person name="Murphy D."/>
        </authorList>
    </citation>
    <scope>NUCLEOTIDE SEQUENCE</scope>
    <source>
        <strain evidence="3">N09902308</strain>
    </source>
</reference>
<evidence type="ECO:0000256" key="1">
    <source>
        <dbReference type="SAM" id="MobiDB-lite"/>
    </source>
</evidence>
<dbReference type="Proteomes" id="UP000038802">
    <property type="component" value="Unassembled WGS sequence"/>
</dbReference>
<dbReference type="EMBL" id="CSBK01001682">
    <property type="protein sequence ID" value="COZ01180.1"/>
    <property type="molecule type" value="Genomic_DNA"/>
</dbReference>
<protein>
    <submittedName>
        <fullName evidence="2">Uncharacterized protein</fullName>
    </submittedName>
</protein>
<feature type="region of interest" description="Disordered" evidence="1">
    <location>
        <begin position="1"/>
        <end position="43"/>
    </location>
</feature>
<sequence>MAIKVCTPTTRPASRTLSTRASAARKVYGPASSGRVRNASTASSSSLAMIDTCDLESFVTPSVSTRRSIRRVDTPSR</sequence>
<feature type="compositionally biased region" description="Low complexity" evidence="1">
    <location>
        <begin position="7"/>
        <end position="25"/>
    </location>
</feature>
<name>A0A0U0UAQ5_MYCTX</name>
<dbReference type="AlphaFoldDB" id="A0A0U0UAQ5"/>